<reference evidence="2 3" key="1">
    <citation type="submission" date="2013-07" db="EMBL/GenBank/DDBJ databases">
        <title>Draft genome sequence of Pseudoalteromonas luteoviolacea 2ta16.</title>
        <authorList>
            <person name="Allen E.E."/>
            <person name="Azam F."/>
            <person name="Podell S."/>
        </authorList>
    </citation>
    <scope>NUCLEOTIDE SEQUENCE [LARGE SCALE GENOMIC DNA]</scope>
    <source>
        <strain evidence="2 3">2ta16</strain>
    </source>
</reference>
<dbReference type="RefSeq" id="WP_023397977.1">
    <property type="nucleotide sequence ID" value="NZ_AUSV01000013.1"/>
</dbReference>
<protein>
    <submittedName>
        <fullName evidence="2">Membrane protein implicated in regulation of membrane protease activity</fullName>
    </submittedName>
</protein>
<evidence type="ECO:0000313" key="2">
    <source>
        <dbReference type="EMBL" id="ESP94589.1"/>
    </source>
</evidence>
<evidence type="ECO:0000256" key="1">
    <source>
        <dbReference type="SAM" id="Phobius"/>
    </source>
</evidence>
<evidence type="ECO:0000313" key="3">
    <source>
        <dbReference type="Proteomes" id="UP000017820"/>
    </source>
</evidence>
<feature type="transmembrane region" description="Helical" evidence="1">
    <location>
        <begin position="57"/>
        <end position="76"/>
    </location>
</feature>
<dbReference type="GO" id="GO:0008233">
    <property type="term" value="F:peptidase activity"/>
    <property type="evidence" value="ECO:0007669"/>
    <property type="project" value="UniProtKB-KW"/>
</dbReference>
<accession>V4I2X3</accession>
<keyword evidence="1" id="KW-0472">Membrane</keyword>
<keyword evidence="1" id="KW-0812">Transmembrane</keyword>
<comment type="caution">
    <text evidence="2">The sequence shown here is derived from an EMBL/GenBank/DDBJ whole genome shotgun (WGS) entry which is preliminary data.</text>
</comment>
<sequence>MTYFTENLPQALIIFGLLALSIEVIILGFSTFVLFFLGLSLIASGSFMYFGLVEPNLLNAAWINGLLTAVLALLLWKPLKAMQAQQDTKPVDSDFAEISFTLEQDLTESNQVHYQYSGIQWQIKSKSDLPKGTHVKVVEKSVGILWVAPVK</sequence>
<dbReference type="EMBL" id="AUSV01000013">
    <property type="protein sequence ID" value="ESP94589.1"/>
    <property type="molecule type" value="Genomic_DNA"/>
</dbReference>
<dbReference type="AlphaFoldDB" id="V4I2X3"/>
<dbReference type="Proteomes" id="UP000017820">
    <property type="component" value="Unassembled WGS sequence"/>
</dbReference>
<organism evidence="2 3">
    <name type="scientific">Pseudoalteromonas luteoviolacea (strain 2ta16)</name>
    <dbReference type="NCBI Taxonomy" id="1353533"/>
    <lineage>
        <taxon>Bacteria</taxon>
        <taxon>Pseudomonadati</taxon>
        <taxon>Pseudomonadota</taxon>
        <taxon>Gammaproteobacteria</taxon>
        <taxon>Alteromonadales</taxon>
        <taxon>Pseudoalteromonadaceae</taxon>
        <taxon>Pseudoalteromonas</taxon>
    </lineage>
</organism>
<keyword evidence="2" id="KW-0645">Protease</keyword>
<name>V4I2X3_PSEL2</name>
<dbReference type="PATRIC" id="fig|1353533.3.peg.1023"/>
<proteinExistence type="predicted"/>
<keyword evidence="1" id="KW-1133">Transmembrane helix</keyword>
<gene>
    <name evidence="2" type="ORF">PL2TA16_00589</name>
</gene>
<feature type="transmembrane region" description="Helical" evidence="1">
    <location>
        <begin position="12"/>
        <end position="37"/>
    </location>
</feature>
<keyword evidence="2" id="KW-0378">Hydrolase</keyword>
<dbReference type="GO" id="GO:0006508">
    <property type="term" value="P:proteolysis"/>
    <property type="evidence" value="ECO:0007669"/>
    <property type="project" value="UniProtKB-KW"/>
</dbReference>